<dbReference type="InterPro" id="IPR032675">
    <property type="entry name" value="LRR_dom_sf"/>
</dbReference>
<keyword evidence="7 12" id="KW-1133">Transmembrane helix</keyword>
<evidence type="ECO:0000256" key="6">
    <source>
        <dbReference type="ARBA" id="ARBA00022737"/>
    </source>
</evidence>
<protein>
    <recommendedName>
        <fullName evidence="14">TIR domain-containing protein</fullName>
    </recommendedName>
</protein>
<evidence type="ECO:0000256" key="10">
    <source>
        <dbReference type="ARBA" id="ARBA00023180"/>
    </source>
</evidence>
<evidence type="ECO:0000256" key="12">
    <source>
        <dbReference type="SAM" id="Phobius"/>
    </source>
</evidence>
<dbReference type="AlphaFoldDB" id="A0ABD3WFG9"/>
<evidence type="ECO:0000313" key="15">
    <source>
        <dbReference type="EMBL" id="KAL3872679.1"/>
    </source>
</evidence>
<keyword evidence="5 13" id="KW-0732">Signal</keyword>
<comment type="caution">
    <text evidence="15">The sequence shown here is derived from an EMBL/GenBank/DDBJ whole genome shotgun (WGS) entry which is preliminary data.</text>
</comment>
<dbReference type="Pfam" id="PF13855">
    <property type="entry name" value="LRR_8"/>
    <property type="match status" value="1"/>
</dbReference>
<dbReference type="InterPro" id="IPR035897">
    <property type="entry name" value="Toll_tir_struct_dom_sf"/>
</dbReference>
<keyword evidence="10" id="KW-0325">Glycoprotein</keyword>
<keyword evidence="8 12" id="KW-0472">Membrane</keyword>
<keyword evidence="6" id="KW-0677">Repeat</keyword>
<dbReference type="Gene3D" id="3.80.10.10">
    <property type="entry name" value="Ribonuclease Inhibitor"/>
    <property type="match status" value="2"/>
</dbReference>
<proteinExistence type="inferred from homology"/>
<evidence type="ECO:0000256" key="1">
    <source>
        <dbReference type="ARBA" id="ARBA00004167"/>
    </source>
</evidence>
<evidence type="ECO:0000259" key="14">
    <source>
        <dbReference type="PROSITE" id="PS50104"/>
    </source>
</evidence>
<dbReference type="InterPro" id="IPR000157">
    <property type="entry name" value="TIR_dom"/>
</dbReference>
<dbReference type="InterPro" id="IPR001611">
    <property type="entry name" value="Leu-rich_rpt"/>
</dbReference>
<evidence type="ECO:0000256" key="2">
    <source>
        <dbReference type="ARBA" id="ARBA00009634"/>
    </source>
</evidence>
<dbReference type="PANTHER" id="PTHR24365">
    <property type="entry name" value="TOLL-LIKE RECEPTOR"/>
    <property type="match status" value="1"/>
</dbReference>
<comment type="subcellular location">
    <subcellularLocation>
        <location evidence="1">Membrane</location>
        <topology evidence="1">Single-pass membrane protein</topology>
    </subcellularLocation>
</comment>
<accession>A0ABD3WFG9</accession>
<dbReference type="PROSITE" id="PS50104">
    <property type="entry name" value="TIR"/>
    <property type="match status" value="1"/>
</dbReference>
<evidence type="ECO:0000256" key="13">
    <source>
        <dbReference type="SAM" id="SignalP"/>
    </source>
</evidence>
<evidence type="ECO:0000313" key="16">
    <source>
        <dbReference type="Proteomes" id="UP001634394"/>
    </source>
</evidence>
<organism evidence="15 16">
    <name type="scientific">Sinanodonta woodiana</name>
    <name type="common">Chinese pond mussel</name>
    <name type="synonym">Anodonta woodiana</name>
    <dbReference type="NCBI Taxonomy" id="1069815"/>
    <lineage>
        <taxon>Eukaryota</taxon>
        <taxon>Metazoa</taxon>
        <taxon>Spiralia</taxon>
        <taxon>Lophotrochozoa</taxon>
        <taxon>Mollusca</taxon>
        <taxon>Bivalvia</taxon>
        <taxon>Autobranchia</taxon>
        <taxon>Heteroconchia</taxon>
        <taxon>Palaeoheterodonta</taxon>
        <taxon>Unionida</taxon>
        <taxon>Unionoidea</taxon>
        <taxon>Unionidae</taxon>
        <taxon>Unioninae</taxon>
        <taxon>Sinanodonta</taxon>
    </lineage>
</organism>
<keyword evidence="4 12" id="KW-0812">Transmembrane</keyword>
<keyword evidence="3" id="KW-0433">Leucine-rich repeat</keyword>
<sequence length="793" mass="90352">MSKKYIFHLISLVLAHIVEQGRSISCISEDTSYICSDILRTDNFPSALPTNVDKVTLIGTDESSLSFPHSPFNDRSWENVSELTLLKFGDIEKIEQYFLDGLSHLRYLSISGFPRLRSIDPDAFQSTLDLVALHLDGDINLELSVIEKALEGKVSKLKYVSLQGLGMDHHSPGIMGTKFFNAIREKNMSYLDVSSANIAGISVDSKTVTYSNLLYLDASYSKLAMIGIGHKSNFDYSLSKLEMLDVSGCLSIIHTLREQTAKKMDCDIPNRIKYVFAEALVKPDVRIELNIEARFNQCVKNNIEIVHLSKNRLVHLNVTVTGSYSFRGLVKLNLSMNHMEYISPSLLGAFPSLQILDLSENQLHKMQKMDDFNNFLRGNSELQIIVLRKNHLSIIPNLFVHSNKLKLLDLRENDLIHFNMVLGHLPNMQSIDLSKNRFKDLPLSFYNTLEEINSYQVKENQTGNFSHNWLIHSLDRYTVSQQYRYGYNPNVSLNLVDNLNAVSNYLTINLSDNPIECNCENLNFLTWCVYTKIMIVNRETLICKYEDANYPLDNNTLKKIEFDCQISSIIMKSILVTVSVILCSCAIVILAYRMHRKKCSMEDIALLKRFINQRKDNFSYLAFIPYSSHDSDLIESHFLTALNNGILHKLNLECEVLCTGNHFIPGMLIIDEIHRCVEKCLVVVPIITPAFVQSRWSQTECIVAIQKHKKVLVLMQENTNITQAESSVENLIEHYTRATWSNRNGSVTIHPSWNIICDRIISLAAATLKNQEQRSTTEPESLQPLIDKDTLKA</sequence>
<dbReference type="PANTHER" id="PTHR24365:SF541">
    <property type="entry name" value="PROTEIN TOLL-RELATED"/>
    <property type="match status" value="1"/>
</dbReference>
<evidence type="ECO:0000256" key="9">
    <source>
        <dbReference type="ARBA" id="ARBA00023170"/>
    </source>
</evidence>
<keyword evidence="9" id="KW-0675">Receptor</keyword>
<dbReference type="EMBL" id="JBJQND010000006">
    <property type="protein sequence ID" value="KAL3872679.1"/>
    <property type="molecule type" value="Genomic_DNA"/>
</dbReference>
<keyword evidence="16" id="KW-1185">Reference proteome</keyword>
<name>A0ABD3WFG9_SINWO</name>
<feature type="region of interest" description="Disordered" evidence="11">
    <location>
        <begin position="772"/>
        <end position="793"/>
    </location>
</feature>
<dbReference type="Proteomes" id="UP001634394">
    <property type="component" value="Unassembled WGS sequence"/>
</dbReference>
<dbReference type="SMART" id="SM00369">
    <property type="entry name" value="LRR_TYP"/>
    <property type="match status" value="5"/>
</dbReference>
<feature type="chain" id="PRO_5044887256" description="TIR domain-containing protein" evidence="13">
    <location>
        <begin position="24"/>
        <end position="793"/>
    </location>
</feature>
<gene>
    <name evidence="15" type="ORF">ACJMK2_035890</name>
</gene>
<evidence type="ECO:0000256" key="4">
    <source>
        <dbReference type="ARBA" id="ARBA00022692"/>
    </source>
</evidence>
<comment type="similarity">
    <text evidence="2">Belongs to the Toll-like receptor family.</text>
</comment>
<feature type="domain" description="TIR" evidence="14">
    <location>
        <begin position="618"/>
        <end position="735"/>
    </location>
</feature>
<evidence type="ECO:0000256" key="11">
    <source>
        <dbReference type="SAM" id="MobiDB-lite"/>
    </source>
</evidence>
<evidence type="ECO:0000256" key="3">
    <source>
        <dbReference type="ARBA" id="ARBA00022614"/>
    </source>
</evidence>
<feature type="signal peptide" evidence="13">
    <location>
        <begin position="1"/>
        <end position="23"/>
    </location>
</feature>
<evidence type="ECO:0000256" key="8">
    <source>
        <dbReference type="ARBA" id="ARBA00023136"/>
    </source>
</evidence>
<evidence type="ECO:0000256" key="5">
    <source>
        <dbReference type="ARBA" id="ARBA00022729"/>
    </source>
</evidence>
<dbReference type="InterPro" id="IPR003591">
    <property type="entry name" value="Leu-rich_rpt_typical-subtyp"/>
</dbReference>
<feature type="transmembrane region" description="Helical" evidence="12">
    <location>
        <begin position="569"/>
        <end position="592"/>
    </location>
</feature>
<dbReference type="SUPFAM" id="SSF52200">
    <property type="entry name" value="Toll/Interleukin receptor TIR domain"/>
    <property type="match status" value="1"/>
</dbReference>
<dbReference type="SUPFAM" id="SSF52058">
    <property type="entry name" value="L domain-like"/>
    <property type="match status" value="1"/>
</dbReference>
<dbReference type="Gene3D" id="3.40.50.10140">
    <property type="entry name" value="Toll/interleukin-1 receptor homology (TIR) domain"/>
    <property type="match status" value="1"/>
</dbReference>
<evidence type="ECO:0000256" key="7">
    <source>
        <dbReference type="ARBA" id="ARBA00022989"/>
    </source>
</evidence>
<dbReference type="GO" id="GO:0016020">
    <property type="term" value="C:membrane"/>
    <property type="evidence" value="ECO:0007669"/>
    <property type="project" value="UniProtKB-SubCell"/>
</dbReference>
<reference evidence="15 16" key="1">
    <citation type="submission" date="2024-11" db="EMBL/GenBank/DDBJ databases">
        <title>Chromosome-level genome assembly of the freshwater bivalve Anodonta woodiana.</title>
        <authorList>
            <person name="Chen X."/>
        </authorList>
    </citation>
    <scope>NUCLEOTIDE SEQUENCE [LARGE SCALE GENOMIC DNA]</scope>
    <source>
        <strain evidence="15">MN2024</strain>
        <tissue evidence="15">Gills</tissue>
    </source>
</reference>